<comment type="caution">
    <text evidence="3">The sequence shown here is derived from an EMBL/GenBank/DDBJ whole genome shotgun (WGS) entry which is preliminary data.</text>
</comment>
<accession>A0A4U8UDU5</accession>
<dbReference type="Pfam" id="PF12873">
    <property type="entry name" value="DUF3825"/>
    <property type="match status" value="1"/>
</dbReference>
<dbReference type="Proteomes" id="UP000029920">
    <property type="component" value="Unassembled WGS sequence"/>
</dbReference>
<keyword evidence="4" id="KW-1185">Reference proteome</keyword>
<evidence type="ECO:0000313" key="3">
    <source>
        <dbReference type="EMBL" id="TLE13552.1"/>
    </source>
</evidence>
<sequence>MLKKALGIMDDLLGNKGAEKEKLKAKEQQEKKKDKKIESKTDNAIEIPTSTRQTKKELTQEHIHLLNKAFNMLKNEEGITTIAELGHYLSNEHGFKAGDFIGSKSLRVIYSEIDNGEAYTLTQDEQKTHIIYIERKEKMQLQSRPKLHNKVKTASPKENSTSLFDFAWFRNGYEVAINDLQKQAIQEEWGKNNKYLKYYIESRFKITIEKYPELLFFTENKSKAYFNTGLLTNNWKDLYAYFNKKPATFNGKEVNYCFVGFVDENYRDFAGNELPDTINFFKNAEDIYFDASLDIKYNENHILEHNIDRFPEFVKRIPPGGNRAIWLDGIIKHTKKRIQRNYRTVIPQWYNGSLCFLLPLSFDDSTINKPELLLTCIKKQDYYWIATCLTPEMAYSNARIIAKPESDWLKP</sequence>
<feature type="domain" description="DUF3825" evidence="2">
    <location>
        <begin position="180"/>
        <end position="408"/>
    </location>
</feature>
<gene>
    <name evidence="3" type="ORF">LS72_009805</name>
</gene>
<dbReference type="AlphaFoldDB" id="A0A4U8UDU5"/>
<name>A0A4U8UDU5_9HELI</name>
<dbReference type="InterPro" id="IPR024437">
    <property type="entry name" value="DUF3825"/>
</dbReference>
<proteinExistence type="predicted"/>
<feature type="region of interest" description="Disordered" evidence="1">
    <location>
        <begin position="18"/>
        <end position="44"/>
    </location>
</feature>
<feature type="compositionally biased region" description="Basic and acidic residues" evidence="1">
    <location>
        <begin position="18"/>
        <end position="43"/>
    </location>
</feature>
<protein>
    <submittedName>
        <fullName evidence="3">DUF3825 domain-containing protein</fullName>
    </submittedName>
</protein>
<dbReference type="EMBL" id="JRPC02000037">
    <property type="protein sequence ID" value="TLE13552.1"/>
    <property type="molecule type" value="Genomic_DNA"/>
</dbReference>
<evidence type="ECO:0000256" key="1">
    <source>
        <dbReference type="SAM" id="MobiDB-lite"/>
    </source>
</evidence>
<evidence type="ECO:0000313" key="4">
    <source>
        <dbReference type="Proteomes" id="UP000029920"/>
    </source>
</evidence>
<dbReference type="RefSeq" id="WP_052087401.1">
    <property type="nucleotide sequence ID" value="NZ_JRPC02000037.1"/>
</dbReference>
<organism evidence="3 4">
    <name type="scientific">Helicobacter apodemus</name>
    <dbReference type="NCBI Taxonomy" id="135569"/>
    <lineage>
        <taxon>Bacteria</taxon>
        <taxon>Pseudomonadati</taxon>
        <taxon>Campylobacterota</taxon>
        <taxon>Epsilonproteobacteria</taxon>
        <taxon>Campylobacterales</taxon>
        <taxon>Helicobacteraceae</taxon>
        <taxon>Helicobacter</taxon>
    </lineage>
</organism>
<evidence type="ECO:0000259" key="2">
    <source>
        <dbReference type="Pfam" id="PF12873"/>
    </source>
</evidence>
<reference evidence="3 4" key="1">
    <citation type="journal article" date="2014" name="Genome Announc.">
        <title>Draft genome sequences of eight enterohepatic helicobacter species isolated from both laboratory and wild rodents.</title>
        <authorList>
            <person name="Sheh A."/>
            <person name="Shen Z."/>
            <person name="Fox J.G."/>
        </authorList>
    </citation>
    <scope>NUCLEOTIDE SEQUENCE [LARGE SCALE GENOMIC DNA]</scope>
    <source>
        <strain evidence="3 4">MIT-03-7007</strain>
    </source>
</reference>